<keyword evidence="3" id="KW-1185">Reference proteome</keyword>
<gene>
    <name evidence="2" type="ORF">FB45DRAFT_61265</name>
</gene>
<keyword evidence="1" id="KW-0812">Transmembrane</keyword>
<keyword evidence="1" id="KW-1133">Transmembrane helix</keyword>
<evidence type="ECO:0000313" key="3">
    <source>
        <dbReference type="Proteomes" id="UP001221142"/>
    </source>
</evidence>
<dbReference type="EMBL" id="JARKIF010000011">
    <property type="protein sequence ID" value="KAJ7627485.1"/>
    <property type="molecule type" value="Genomic_DNA"/>
</dbReference>
<dbReference type="Gene3D" id="3.40.50.300">
    <property type="entry name" value="P-loop containing nucleotide triphosphate hydrolases"/>
    <property type="match status" value="1"/>
</dbReference>
<dbReference type="SUPFAM" id="SSF52540">
    <property type="entry name" value="P-loop containing nucleoside triphosphate hydrolases"/>
    <property type="match status" value="1"/>
</dbReference>
<comment type="caution">
    <text evidence="2">The sequence shown here is derived from an EMBL/GenBank/DDBJ whole genome shotgun (WGS) entry which is preliminary data.</text>
</comment>
<dbReference type="InterPro" id="IPR027417">
    <property type="entry name" value="P-loop_NTPase"/>
</dbReference>
<sequence length="253" mass="28835">MKVLVLGFCRTGTASMRAALTTLGYGPAHHIGRVMADPREVDVWRAAIHAKYEGKGKLIERETWDDMFGDLQVVADVPGILFAEDLIQAYPDAQIIITTRDPDRWWRSFRETLLPMLDTHHTRLARWLDPHDFGRFVPFARMNLEVLLGPLESLGEVEAKRRYGEYYARVRGLLADAQRDSRVLEYQMGDGWAPLCAFLGREVPDVAFPHKNDTHMILAGSQKRVRAIYWRAARGLFIPGTILVLGLAYLLIY</sequence>
<dbReference type="Pfam" id="PF17784">
    <property type="entry name" value="Sulfotransfer_4"/>
    <property type="match status" value="1"/>
</dbReference>
<evidence type="ECO:0000313" key="2">
    <source>
        <dbReference type="EMBL" id="KAJ7627485.1"/>
    </source>
</evidence>
<dbReference type="GO" id="GO:0016787">
    <property type="term" value="F:hydrolase activity"/>
    <property type="evidence" value="ECO:0007669"/>
    <property type="project" value="UniProtKB-KW"/>
</dbReference>
<name>A0AAD7FMA0_9AGAR</name>
<protein>
    <submittedName>
        <fullName evidence="2">P-loop containing nucleoside triphosphate hydrolase protein</fullName>
    </submittedName>
</protein>
<proteinExistence type="predicted"/>
<dbReference type="AlphaFoldDB" id="A0AAD7FMA0"/>
<dbReference type="PANTHER" id="PTHR36978">
    <property type="entry name" value="P-LOOP CONTAINING NUCLEOTIDE TRIPHOSPHATE HYDROLASE"/>
    <property type="match status" value="1"/>
</dbReference>
<accession>A0AAD7FMA0</accession>
<dbReference type="Proteomes" id="UP001221142">
    <property type="component" value="Unassembled WGS sequence"/>
</dbReference>
<keyword evidence="1" id="KW-0472">Membrane</keyword>
<evidence type="ECO:0000256" key="1">
    <source>
        <dbReference type="SAM" id="Phobius"/>
    </source>
</evidence>
<organism evidence="2 3">
    <name type="scientific">Roridomyces roridus</name>
    <dbReference type="NCBI Taxonomy" id="1738132"/>
    <lineage>
        <taxon>Eukaryota</taxon>
        <taxon>Fungi</taxon>
        <taxon>Dikarya</taxon>
        <taxon>Basidiomycota</taxon>
        <taxon>Agaricomycotina</taxon>
        <taxon>Agaricomycetes</taxon>
        <taxon>Agaricomycetidae</taxon>
        <taxon>Agaricales</taxon>
        <taxon>Marasmiineae</taxon>
        <taxon>Mycenaceae</taxon>
        <taxon>Roridomyces</taxon>
    </lineage>
</organism>
<feature type="transmembrane region" description="Helical" evidence="1">
    <location>
        <begin position="232"/>
        <end position="252"/>
    </location>
</feature>
<reference evidence="2" key="1">
    <citation type="submission" date="2023-03" db="EMBL/GenBank/DDBJ databases">
        <title>Massive genome expansion in bonnet fungi (Mycena s.s.) driven by repeated elements and novel gene families across ecological guilds.</title>
        <authorList>
            <consortium name="Lawrence Berkeley National Laboratory"/>
            <person name="Harder C.B."/>
            <person name="Miyauchi S."/>
            <person name="Viragh M."/>
            <person name="Kuo A."/>
            <person name="Thoen E."/>
            <person name="Andreopoulos B."/>
            <person name="Lu D."/>
            <person name="Skrede I."/>
            <person name="Drula E."/>
            <person name="Henrissat B."/>
            <person name="Morin E."/>
            <person name="Kohler A."/>
            <person name="Barry K."/>
            <person name="LaButti K."/>
            <person name="Morin E."/>
            <person name="Salamov A."/>
            <person name="Lipzen A."/>
            <person name="Mereny Z."/>
            <person name="Hegedus B."/>
            <person name="Baldrian P."/>
            <person name="Stursova M."/>
            <person name="Weitz H."/>
            <person name="Taylor A."/>
            <person name="Grigoriev I.V."/>
            <person name="Nagy L.G."/>
            <person name="Martin F."/>
            <person name="Kauserud H."/>
        </authorList>
    </citation>
    <scope>NUCLEOTIDE SEQUENCE</scope>
    <source>
        <strain evidence="2">9284</strain>
    </source>
</reference>
<keyword evidence="2" id="KW-0378">Hydrolase</keyword>
<dbReference type="InterPro" id="IPR040632">
    <property type="entry name" value="Sulfotransfer_4"/>
</dbReference>
<dbReference type="PANTHER" id="PTHR36978:SF4">
    <property type="entry name" value="P-LOOP CONTAINING NUCLEOSIDE TRIPHOSPHATE HYDROLASE PROTEIN"/>
    <property type="match status" value="1"/>
</dbReference>